<dbReference type="AlphaFoldDB" id="A0A212KHZ5"/>
<accession>A0A212KHZ5</accession>
<evidence type="ECO:0000256" key="4">
    <source>
        <dbReference type="ARBA" id="ARBA00023163"/>
    </source>
</evidence>
<gene>
    <name evidence="6" type="ORF">KL86APRO_20164</name>
</gene>
<keyword evidence="2" id="KW-0805">Transcription regulation</keyword>
<sequence length="297" mass="33224">MDLKRLRYFCAIVEHGQISRAAKALNIAQPPLSQRLKELEEEFGVQLIRRDNHGCEVTEAGRRLYERARIVLSEIDEISGEIGQAAARSATVVVGVSSTCASFLRAPLRQLAESRPDIRLRVLLGDSTWLESMVRQRGVDFALMQAPEDENGLFLQPLPIGRFVVLVPRAAVDPAWDDRLRLEAIASFPLLLLRRFSGTGSYERLIRTFRARGLSPDIVMDCSDVRVLRDACAAGARAITILPETEMREYVSHDIAVFRLDEPEIVFHPFVARPCDHRSGPEIDLVIREILSGAEAA</sequence>
<evidence type="ECO:0000256" key="2">
    <source>
        <dbReference type="ARBA" id="ARBA00023015"/>
    </source>
</evidence>
<dbReference type="PROSITE" id="PS50931">
    <property type="entry name" value="HTH_LYSR"/>
    <property type="match status" value="1"/>
</dbReference>
<dbReference type="SUPFAM" id="SSF46785">
    <property type="entry name" value="Winged helix' DNA-binding domain"/>
    <property type="match status" value="1"/>
</dbReference>
<proteinExistence type="inferred from homology"/>
<dbReference type="Pfam" id="PF00126">
    <property type="entry name" value="HTH_1"/>
    <property type="match status" value="1"/>
</dbReference>
<dbReference type="PANTHER" id="PTHR30419">
    <property type="entry name" value="HTH-TYPE TRANSCRIPTIONAL REGULATOR YBHD"/>
    <property type="match status" value="1"/>
</dbReference>
<evidence type="ECO:0000259" key="5">
    <source>
        <dbReference type="PROSITE" id="PS50931"/>
    </source>
</evidence>
<keyword evidence="3" id="KW-0238">DNA-binding</keyword>
<dbReference type="EMBL" id="FLUO01000002">
    <property type="protein sequence ID" value="SBW11356.1"/>
    <property type="molecule type" value="Genomic_DNA"/>
</dbReference>
<comment type="similarity">
    <text evidence="1">Belongs to the LysR transcriptional regulatory family.</text>
</comment>
<protein>
    <submittedName>
        <fullName evidence="6">Putative Helix-turn-helix transcriptional regulator, LysR family</fullName>
    </submittedName>
</protein>
<organism evidence="6">
    <name type="scientific">uncultured Alphaproteobacteria bacterium</name>
    <dbReference type="NCBI Taxonomy" id="91750"/>
    <lineage>
        <taxon>Bacteria</taxon>
        <taxon>Pseudomonadati</taxon>
        <taxon>Pseudomonadota</taxon>
        <taxon>Alphaproteobacteria</taxon>
        <taxon>environmental samples</taxon>
    </lineage>
</organism>
<keyword evidence="4" id="KW-0804">Transcription</keyword>
<dbReference type="FunFam" id="1.10.10.10:FF:000001">
    <property type="entry name" value="LysR family transcriptional regulator"/>
    <property type="match status" value="1"/>
</dbReference>
<dbReference type="InterPro" id="IPR036388">
    <property type="entry name" value="WH-like_DNA-bd_sf"/>
</dbReference>
<dbReference type="InterPro" id="IPR000847">
    <property type="entry name" value="LysR_HTH_N"/>
</dbReference>
<dbReference type="PANTHER" id="PTHR30419:SF28">
    <property type="entry name" value="HTH-TYPE TRANSCRIPTIONAL REGULATOR BSDA"/>
    <property type="match status" value="1"/>
</dbReference>
<dbReference type="GO" id="GO:0003700">
    <property type="term" value="F:DNA-binding transcription factor activity"/>
    <property type="evidence" value="ECO:0007669"/>
    <property type="project" value="InterPro"/>
</dbReference>
<dbReference type="PRINTS" id="PR00039">
    <property type="entry name" value="HTHLYSR"/>
</dbReference>
<name>A0A212KHZ5_9PROT</name>
<feature type="domain" description="HTH lysR-type" evidence="5">
    <location>
        <begin position="1"/>
        <end position="58"/>
    </location>
</feature>
<dbReference type="CDD" id="cd05466">
    <property type="entry name" value="PBP2_LTTR_substrate"/>
    <property type="match status" value="1"/>
</dbReference>
<dbReference type="Pfam" id="PF03466">
    <property type="entry name" value="LysR_substrate"/>
    <property type="match status" value="1"/>
</dbReference>
<dbReference type="InterPro" id="IPR036390">
    <property type="entry name" value="WH_DNA-bd_sf"/>
</dbReference>
<reference evidence="6" key="1">
    <citation type="submission" date="2016-04" db="EMBL/GenBank/DDBJ databases">
        <authorList>
            <person name="Evans L.H."/>
            <person name="Alamgir A."/>
            <person name="Owens N."/>
            <person name="Weber N.D."/>
            <person name="Virtaneva K."/>
            <person name="Barbian K."/>
            <person name="Babar A."/>
            <person name="Rosenke K."/>
        </authorList>
    </citation>
    <scope>NUCLEOTIDE SEQUENCE</scope>
    <source>
        <strain evidence="6">86</strain>
    </source>
</reference>
<dbReference type="SUPFAM" id="SSF53850">
    <property type="entry name" value="Periplasmic binding protein-like II"/>
    <property type="match status" value="1"/>
</dbReference>
<evidence type="ECO:0000256" key="3">
    <source>
        <dbReference type="ARBA" id="ARBA00023125"/>
    </source>
</evidence>
<dbReference type="InterPro" id="IPR050950">
    <property type="entry name" value="HTH-type_LysR_regulators"/>
</dbReference>
<dbReference type="GO" id="GO:0003677">
    <property type="term" value="F:DNA binding"/>
    <property type="evidence" value="ECO:0007669"/>
    <property type="project" value="UniProtKB-KW"/>
</dbReference>
<dbReference type="Gene3D" id="3.40.190.290">
    <property type="match status" value="1"/>
</dbReference>
<dbReference type="GO" id="GO:0005829">
    <property type="term" value="C:cytosol"/>
    <property type="evidence" value="ECO:0007669"/>
    <property type="project" value="TreeGrafter"/>
</dbReference>
<dbReference type="InterPro" id="IPR005119">
    <property type="entry name" value="LysR_subst-bd"/>
</dbReference>
<evidence type="ECO:0000256" key="1">
    <source>
        <dbReference type="ARBA" id="ARBA00009437"/>
    </source>
</evidence>
<evidence type="ECO:0000313" key="6">
    <source>
        <dbReference type="EMBL" id="SBW11356.1"/>
    </source>
</evidence>
<dbReference type="Gene3D" id="1.10.10.10">
    <property type="entry name" value="Winged helix-like DNA-binding domain superfamily/Winged helix DNA-binding domain"/>
    <property type="match status" value="1"/>
</dbReference>